<evidence type="ECO:0000313" key="1">
    <source>
        <dbReference type="EMBL" id="KKL11936.1"/>
    </source>
</evidence>
<reference evidence="1" key="1">
    <citation type="journal article" date="2015" name="Nature">
        <title>Complex archaea that bridge the gap between prokaryotes and eukaryotes.</title>
        <authorList>
            <person name="Spang A."/>
            <person name="Saw J.H."/>
            <person name="Jorgensen S.L."/>
            <person name="Zaremba-Niedzwiedzka K."/>
            <person name="Martijn J."/>
            <person name="Lind A.E."/>
            <person name="van Eijk R."/>
            <person name="Schleper C."/>
            <person name="Guy L."/>
            <person name="Ettema T.J."/>
        </authorList>
    </citation>
    <scope>NUCLEOTIDE SEQUENCE</scope>
</reference>
<sequence length="42" mass="4842">IKCAKPQSAEKCPYGWWSISDSTDDGYNYGRVLMELCLREEV</sequence>
<dbReference type="EMBL" id="LAZR01041460">
    <property type="protein sequence ID" value="KKL11936.1"/>
    <property type="molecule type" value="Genomic_DNA"/>
</dbReference>
<gene>
    <name evidence="1" type="ORF">LCGC14_2540830</name>
</gene>
<comment type="caution">
    <text evidence="1">The sequence shown here is derived from an EMBL/GenBank/DDBJ whole genome shotgun (WGS) entry which is preliminary data.</text>
</comment>
<protein>
    <submittedName>
        <fullName evidence="1">Uncharacterized protein</fullName>
    </submittedName>
</protein>
<name>A0A0F9D2A9_9ZZZZ</name>
<organism evidence="1">
    <name type="scientific">marine sediment metagenome</name>
    <dbReference type="NCBI Taxonomy" id="412755"/>
    <lineage>
        <taxon>unclassified sequences</taxon>
        <taxon>metagenomes</taxon>
        <taxon>ecological metagenomes</taxon>
    </lineage>
</organism>
<accession>A0A0F9D2A9</accession>
<dbReference type="AlphaFoldDB" id="A0A0F9D2A9"/>
<feature type="non-terminal residue" evidence="1">
    <location>
        <position position="1"/>
    </location>
</feature>
<proteinExistence type="predicted"/>